<dbReference type="InterPro" id="IPR052030">
    <property type="entry name" value="Peptidase_M20/M20A_hydrolases"/>
</dbReference>
<reference evidence="2" key="1">
    <citation type="submission" date="2020-10" db="EMBL/GenBank/DDBJ databases">
        <authorList>
            <person name="Gilroy R."/>
        </authorList>
    </citation>
    <scope>NUCLEOTIDE SEQUENCE</scope>
    <source>
        <strain evidence="2">ChiHecec3B27-6122</strain>
    </source>
</reference>
<dbReference type="PANTHER" id="PTHR30575">
    <property type="entry name" value="PEPTIDASE M20"/>
    <property type="match status" value="1"/>
</dbReference>
<dbReference type="InterPro" id="IPR036264">
    <property type="entry name" value="Bact_exopeptidase_dim_dom"/>
</dbReference>
<dbReference type="Gene3D" id="3.40.630.10">
    <property type="entry name" value="Zn peptidases"/>
    <property type="match status" value="1"/>
</dbReference>
<dbReference type="Gene3D" id="3.30.70.360">
    <property type="match status" value="1"/>
</dbReference>
<dbReference type="PANTHER" id="PTHR30575:SF0">
    <property type="entry name" value="XAA-ARG DIPEPTIDASE"/>
    <property type="match status" value="1"/>
</dbReference>
<dbReference type="GO" id="GO:0046657">
    <property type="term" value="P:folic acid catabolic process"/>
    <property type="evidence" value="ECO:0007669"/>
    <property type="project" value="TreeGrafter"/>
</dbReference>
<organism evidence="2 3">
    <name type="scientific">Candidatus Scatomorpha pullistercoris</name>
    <dbReference type="NCBI Taxonomy" id="2840929"/>
    <lineage>
        <taxon>Bacteria</taxon>
        <taxon>Bacillati</taxon>
        <taxon>Bacillota</taxon>
        <taxon>Clostridia</taxon>
        <taxon>Eubacteriales</taxon>
        <taxon>Candidatus Scatomorpha</taxon>
    </lineage>
</organism>
<dbReference type="InterPro" id="IPR011650">
    <property type="entry name" value="Peptidase_M20_dimer"/>
</dbReference>
<dbReference type="NCBIfam" id="TIGR01891">
    <property type="entry name" value="amidohydrolases"/>
    <property type="match status" value="1"/>
</dbReference>
<dbReference type="SUPFAM" id="SSF55031">
    <property type="entry name" value="Bacterial exopeptidase dimerisation domain"/>
    <property type="match status" value="1"/>
</dbReference>
<name>A0A9D1K9D3_9FIRM</name>
<reference evidence="2" key="2">
    <citation type="journal article" date="2021" name="PeerJ">
        <title>Extensive microbial diversity within the chicken gut microbiome revealed by metagenomics and culture.</title>
        <authorList>
            <person name="Gilroy R."/>
            <person name="Ravi A."/>
            <person name="Getino M."/>
            <person name="Pursley I."/>
            <person name="Horton D.L."/>
            <person name="Alikhan N.F."/>
            <person name="Baker D."/>
            <person name="Gharbi K."/>
            <person name="Hall N."/>
            <person name="Watson M."/>
            <person name="Adriaenssens E.M."/>
            <person name="Foster-Nyarko E."/>
            <person name="Jarju S."/>
            <person name="Secka A."/>
            <person name="Antonio M."/>
            <person name="Oren A."/>
            <person name="Chaudhuri R.R."/>
            <person name="La Ragione R."/>
            <person name="Hildebrand F."/>
            <person name="Pallen M.J."/>
        </authorList>
    </citation>
    <scope>NUCLEOTIDE SEQUENCE</scope>
    <source>
        <strain evidence="2">ChiHecec3B27-6122</strain>
    </source>
</reference>
<dbReference type="InterPro" id="IPR017439">
    <property type="entry name" value="Amidohydrolase"/>
</dbReference>
<dbReference type="GO" id="GO:0016805">
    <property type="term" value="F:dipeptidase activity"/>
    <property type="evidence" value="ECO:0007669"/>
    <property type="project" value="TreeGrafter"/>
</dbReference>
<evidence type="ECO:0000259" key="1">
    <source>
        <dbReference type="Pfam" id="PF07687"/>
    </source>
</evidence>
<accession>A0A9D1K9D3</accession>
<feature type="domain" description="Peptidase M20 dimerisation" evidence="1">
    <location>
        <begin position="192"/>
        <end position="280"/>
    </location>
</feature>
<dbReference type="CDD" id="cd05673">
    <property type="entry name" value="M20_Acy1L2_AbgB"/>
    <property type="match status" value="1"/>
</dbReference>
<evidence type="ECO:0000313" key="2">
    <source>
        <dbReference type="EMBL" id="HIS97122.1"/>
    </source>
</evidence>
<dbReference type="PIRSF" id="PIRSF037227">
    <property type="entry name" value="Aminobenzoyl-glu_utiliz_pB"/>
    <property type="match status" value="1"/>
</dbReference>
<dbReference type="EMBL" id="DVJS01000095">
    <property type="protein sequence ID" value="HIS97122.1"/>
    <property type="molecule type" value="Genomic_DNA"/>
</dbReference>
<gene>
    <name evidence="2" type="ORF">IAD42_04025</name>
</gene>
<dbReference type="InterPro" id="IPR002933">
    <property type="entry name" value="Peptidase_M20"/>
</dbReference>
<dbReference type="AlphaFoldDB" id="A0A9D1K9D3"/>
<protein>
    <submittedName>
        <fullName evidence="2">Amidohydrolase</fullName>
    </submittedName>
</protein>
<dbReference type="GO" id="GO:0005737">
    <property type="term" value="C:cytoplasm"/>
    <property type="evidence" value="ECO:0007669"/>
    <property type="project" value="TreeGrafter"/>
</dbReference>
<dbReference type="GO" id="GO:0071713">
    <property type="term" value="F:para-aminobenzoyl-glutamate hydrolase activity"/>
    <property type="evidence" value="ECO:0007669"/>
    <property type="project" value="TreeGrafter"/>
</dbReference>
<dbReference type="Pfam" id="PF07687">
    <property type="entry name" value="M20_dimer"/>
    <property type="match status" value="1"/>
</dbReference>
<proteinExistence type="predicted"/>
<evidence type="ECO:0000313" key="3">
    <source>
        <dbReference type="Proteomes" id="UP000886876"/>
    </source>
</evidence>
<dbReference type="InterPro" id="IPR017145">
    <property type="entry name" value="Aminobenzoyl-glu_utiliz_pB"/>
</dbReference>
<dbReference type="SUPFAM" id="SSF53187">
    <property type="entry name" value="Zn-dependent exopeptidases"/>
    <property type="match status" value="1"/>
</dbReference>
<dbReference type="Proteomes" id="UP000886876">
    <property type="component" value="Unassembled WGS sequence"/>
</dbReference>
<comment type="caution">
    <text evidence="2">The sequence shown here is derived from an EMBL/GenBank/DDBJ whole genome shotgun (WGS) entry which is preliminary data.</text>
</comment>
<dbReference type="Pfam" id="PF01546">
    <property type="entry name" value="Peptidase_M20"/>
    <property type="match status" value="1"/>
</dbReference>
<sequence length="478" mass="51076">MNAEQKNAIEYIDGNAGIFTGVSDAVWAKPELSLKEFESTRLYCETLRSHGFEVTEGLCGIATAFCGSYGSGRPVVGFLGEYDALSGLSQRAGGVEREPIVPGAPGHGCGHNMLGAGSLAAAFAVKDYLERTGREGTVVFYGCPGEEGGAGKAFMAREGLWRGLDFALSWHPSDVNEVVTGTNNSCIQVLYKFHGRSAHAAGDPENGRSALDAVELMNIGAQFLREHMTSDCRVHYAVTDSGGVSPNVVQAEAAVLYMVRANKVRDSVALQARLDDIAKGAALMTGTSFDRIFIDGTAELVPNFTMERLLNRLFSEIGTPEYSEDERRFARALRATYEVGTTPGIGPAFDADIEREVRQRTNGLSDALCEFILPEYHGTGFVAGSTDVGDVSWQTPAAQIHTVTFPFGAAGHSWQNVSCGGTSIGHKGLINAAKILACAAIELMEDPALLAEARAEFERRTEAGYTCPIEPDAKPIAI</sequence>